<dbReference type="GO" id="GO:0020037">
    <property type="term" value="F:heme binding"/>
    <property type="evidence" value="ECO:0007669"/>
    <property type="project" value="InterPro"/>
</dbReference>
<dbReference type="AlphaFoldDB" id="A0A561TU30"/>
<evidence type="ECO:0000256" key="1">
    <source>
        <dbReference type="SAM" id="MobiDB-lite"/>
    </source>
</evidence>
<dbReference type="GO" id="GO:0016705">
    <property type="term" value="F:oxidoreductase activity, acting on paired donors, with incorporation or reduction of molecular oxygen"/>
    <property type="evidence" value="ECO:0007669"/>
    <property type="project" value="InterPro"/>
</dbReference>
<dbReference type="Gene3D" id="1.10.630.10">
    <property type="entry name" value="Cytochrome P450"/>
    <property type="match status" value="1"/>
</dbReference>
<organism evidence="2 4">
    <name type="scientific">Streptomyces brevispora</name>
    <dbReference type="NCBI Taxonomy" id="887462"/>
    <lineage>
        <taxon>Bacteria</taxon>
        <taxon>Bacillati</taxon>
        <taxon>Actinomycetota</taxon>
        <taxon>Actinomycetes</taxon>
        <taxon>Kitasatosporales</taxon>
        <taxon>Streptomycetaceae</taxon>
        <taxon>Streptomyces</taxon>
    </lineage>
</organism>
<dbReference type="Proteomes" id="UP000318186">
    <property type="component" value="Unassembled WGS sequence"/>
</dbReference>
<dbReference type="GO" id="GO:0005506">
    <property type="term" value="F:iron ion binding"/>
    <property type="evidence" value="ECO:0007669"/>
    <property type="project" value="InterPro"/>
</dbReference>
<proteinExistence type="predicted"/>
<gene>
    <name evidence="2" type="ORF">FHX80_1346</name>
    <name evidence="3" type="ORF">OIE64_02295</name>
</gene>
<keyword evidence="5" id="KW-1185">Reference proteome</keyword>
<evidence type="ECO:0000313" key="5">
    <source>
        <dbReference type="Proteomes" id="UP001330827"/>
    </source>
</evidence>
<dbReference type="Proteomes" id="UP001330827">
    <property type="component" value="Chromosome"/>
</dbReference>
<name>A0A561TU30_9ACTN</name>
<dbReference type="EMBL" id="VIWW01000003">
    <property type="protein sequence ID" value="TWF90631.1"/>
    <property type="molecule type" value="Genomic_DNA"/>
</dbReference>
<dbReference type="SUPFAM" id="SSF48264">
    <property type="entry name" value="Cytochrome P450"/>
    <property type="match status" value="1"/>
</dbReference>
<accession>A0A561TU30</accession>
<evidence type="ECO:0008006" key="6">
    <source>
        <dbReference type="Google" id="ProtNLM"/>
    </source>
</evidence>
<feature type="region of interest" description="Disordered" evidence="1">
    <location>
        <begin position="47"/>
        <end position="73"/>
    </location>
</feature>
<reference evidence="3 5" key="2">
    <citation type="submission" date="2022-10" db="EMBL/GenBank/DDBJ databases">
        <title>The complete genomes of actinobacterial strains from the NBC collection.</title>
        <authorList>
            <person name="Joergensen T.S."/>
            <person name="Alvarez Arevalo M."/>
            <person name="Sterndorff E.B."/>
            <person name="Faurdal D."/>
            <person name="Vuksanovic O."/>
            <person name="Mourched A.-S."/>
            <person name="Charusanti P."/>
            <person name="Shaw S."/>
            <person name="Blin K."/>
            <person name="Weber T."/>
        </authorList>
    </citation>
    <scope>NUCLEOTIDE SEQUENCE [LARGE SCALE GENOMIC DNA]</scope>
    <source>
        <strain evidence="3 5">NBC 01769</strain>
    </source>
</reference>
<dbReference type="GO" id="GO:0004497">
    <property type="term" value="F:monooxygenase activity"/>
    <property type="evidence" value="ECO:0007669"/>
    <property type="project" value="InterPro"/>
</dbReference>
<dbReference type="RefSeq" id="WP_244318757.1">
    <property type="nucleotide sequence ID" value="NZ_CP109114.1"/>
</dbReference>
<dbReference type="EMBL" id="CP109114">
    <property type="protein sequence ID" value="WSC11806.1"/>
    <property type="molecule type" value="Genomic_DNA"/>
</dbReference>
<reference evidence="2 4" key="1">
    <citation type="submission" date="2019-06" db="EMBL/GenBank/DDBJ databases">
        <title>Sequencing the genomes of 1000 actinobacteria strains.</title>
        <authorList>
            <person name="Klenk H.-P."/>
        </authorList>
    </citation>
    <scope>NUCLEOTIDE SEQUENCE [LARGE SCALE GENOMIC DNA]</scope>
    <source>
        <strain evidence="2 4">DSM 42059</strain>
    </source>
</reference>
<sequence length="129" mass="13989">MVLFDEVAVLLTRSVHTWAGVPLPEAEVPRAARDLVDFWPRPYTFDPSRFTGEPREREELVPQGGGDPATGHRCPGEDITVALLATMARLLAGLTYRVAEQDLGIPLNRVPTAPRSGFVITDVARAAAA</sequence>
<protein>
    <recommendedName>
        <fullName evidence="6">Cytochrome P450</fullName>
    </recommendedName>
</protein>
<dbReference type="InterPro" id="IPR036396">
    <property type="entry name" value="Cyt_P450_sf"/>
</dbReference>
<evidence type="ECO:0000313" key="4">
    <source>
        <dbReference type="Proteomes" id="UP000318186"/>
    </source>
</evidence>
<evidence type="ECO:0000313" key="2">
    <source>
        <dbReference type="EMBL" id="TWF90631.1"/>
    </source>
</evidence>
<evidence type="ECO:0000313" key="3">
    <source>
        <dbReference type="EMBL" id="WSC11806.1"/>
    </source>
</evidence>